<evidence type="ECO:0000259" key="7">
    <source>
        <dbReference type="PROSITE" id="PS50850"/>
    </source>
</evidence>
<dbReference type="GO" id="GO:0022857">
    <property type="term" value="F:transmembrane transporter activity"/>
    <property type="evidence" value="ECO:0007669"/>
    <property type="project" value="InterPro"/>
</dbReference>
<feature type="transmembrane region" description="Helical" evidence="6">
    <location>
        <begin position="601"/>
        <end position="620"/>
    </location>
</feature>
<dbReference type="Gene3D" id="1.20.1250.20">
    <property type="entry name" value="MFS general substrate transporter like domains"/>
    <property type="match status" value="2"/>
</dbReference>
<comment type="caution">
    <text evidence="8">The sequence shown here is derived from an EMBL/GenBank/DDBJ whole genome shotgun (WGS) entry which is preliminary data.</text>
</comment>
<evidence type="ECO:0000256" key="5">
    <source>
        <dbReference type="SAM" id="MobiDB-lite"/>
    </source>
</evidence>
<name>A0AA39WBX5_9PEZI</name>
<evidence type="ECO:0000256" key="4">
    <source>
        <dbReference type="ARBA" id="ARBA00023136"/>
    </source>
</evidence>
<feature type="compositionally biased region" description="Polar residues" evidence="5">
    <location>
        <begin position="46"/>
        <end position="59"/>
    </location>
</feature>
<dbReference type="InterPro" id="IPR011701">
    <property type="entry name" value="MFS"/>
</dbReference>
<dbReference type="PANTHER" id="PTHR42718">
    <property type="entry name" value="MAJOR FACILITATOR SUPERFAMILY MULTIDRUG TRANSPORTER MFSC"/>
    <property type="match status" value="1"/>
</dbReference>
<reference evidence="8" key="1">
    <citation type="submission" date="2023-06" db="EMBL/GenBank/DDBJ databases">
        <title>Genome-scale phylogeny and comparative genomics of the fungal order Sordariales.</title>
        <authorList>
            <consortium name="Lawrence Berkeley National Laboratory"/>
            <person name="Hensen N."/>
            <person name="Bonometti L."/>
            <person name="Westerberg I."/>
            <person name="Brannstrom I.O."/>
            <person name="Guillou S."/>
            <person name="Cros-Aarteil S."/>
            <person name="Calhoun S."/>
            <person name="Haridas S."/>
            <person name="Kuo A."/>
            <person name="Mondo S."/>
            <person name="Pangilinan J."/>
            <person name="Riley R."/>
            <person name="Labutti K."/>
            <person name="Andreopoulos B."/>
            <person name="Lipzen A."/>
            <person name="Chen C."/>
            <person name="Yanf M."/>
            <person name="Daum C."/>
            <person name="Ng V."/>
            <person name="Clum A."/>
            <person name="Steindorff A."/>
            <person name="Ohm R."/>
            <person name="Martin F."/>
            <person name="Silar P."/>
            <person name="Natvig D."/>
            <person name="Lalanne C."/>
            <person name="Gautier V."/>
            <person name="Ament-Velasquez S.L."/>
            <person name="Kruys A."/>
            <person name="Hutchinson M.I."/>
            <person name="Powell A.J."/>
            <person name="Barry K."/>
            <person name="Miller A.N."/>
            <person name="Grigoriev I.V."/>
            <person name="Debuchy R."/>
            <person name="Gladieux P."/>
            <person name="Thoren M.H."/>
            <person name="Johannesson H."/>
        </authorList>
    </citation>
    <scope>NUCLEOTIDE SEQUENCE</scope>
    <source>
        <strain evidence="8">CBS 606.72</strain>
    </source>
</reference>
<feature type="transmembrane region" description="Helical" evidence="6">
    <location>
        <begin position="327"/>
        <end position="353"/>
    </location>
</feature>
<feature type="domain" description="Major facilitator superfamily (MFS) profile" evidence="7">
    <location>
        <begin position="194"/>
        <end position="678"/>
    </location>
</feature>
<feature type="transmembrane region" description="Helical" evidence="6">
    <location>
        <begin position="440"/>
        <end position="457"/>
    </location>
</feature>
<dbReference type="InterPro" id="IPR020846">
    <property type="entry name" value="MFS_dom"/>
</dbReference>
<dbReference type="InterPro" id="IPR036259">
    <property type="entry name" value="MFS_trans_sf"/>
</dbReference>
<feature type="transmembrane region" description="Helical" evidence="6">
    <location>
        <begin position="193"/>
        <end position="219"/>
    </location>
</feature>
<organism evidence="8 9">
    <name type="scientific">Immersiella caudata</name>
    <dbReference type="NCBI Taxonomy" id="314043"/>
    <lineage>
        <taxon>Eukaryota</taxon>
        <taxon>Fungi</taxon>
        <taxon>Dikarya</taxon>
        <taxon>Ascomycota</taxon>
        <taxon>Pezizomycotina</taxon>
        <taxon>Sordariomycetes</taxon>
        <taxon>Sordariomycetidae</taxon>
        <taxon>Sordariales</taxon>
        <taxon>Lasiosphaeriaceae</taxon>
        <taxon>Immersiella</taxon>
    </lineage>
</organism>
<feature type="transmembrane region" description="Helical" evidence="6">
    <location>
        <begin position="507"/>
        <end position="526"/>
    </location>
</feature>
<dbReference type="EMBL" id="JAULSU010000007">
    <property type="protein sequence ID" value="KAK0611110.1"/>
    <property type="molecule type" value="Genomic_DNA"/>
</dbReference>
<feature type="transmembrane region" description="Helical" evidence="6">
    <location>
        <begin position="359"/>
        <end position="381"/>
    </location>
</feature>
<protein>
    <recommendedName>
        <fullName evidence="7">Major facilitator superfamily (MFS) profile domain-containing protein</fullName>
    </recommendedName>
</protein>
<sequence length="678" mass="74377">MKTKQGTEAAMERPRWRRGAVLHPREKQWRRQRSPSRRRQAAEMGLTTSPARNLVTSGSGEERMPGDRGGNHEPSYAVESPHRRRRSHERRYRHRCRQSIRIVAPQKPLIGNSAASASYDPTSNHSRSEPDTTLLIHRYPNSGRRTLPLPARPTHPFFLPIPFPPSSFPSPPCPLSDTNVSPSPFPTSLHETAFIFLICLAQLLMLASLAQALLPAPLIALSFPSISQGDVTWFSASYSLTCATFVLPSGRLGDLFGCKPLFIAGYLWFGFWSLFAGITPFIAPERRVFYFCVTRALQGIGPAMLVPNGMAMVGRVYSVGSKRKRVVMCLVGASAPVGFVLGGVVSCAVAGSGGRGREWAWAGGFWILAVVCWAAAAGGWLMMPGIGGRRCGEKGAAGRVDVEVERSDGVEEEWAEIAVTVREGDSVDERKETLWAKLDATGMIIGMAGLILLNFPLNQAPLVGWHTPYTYFTFILGLIFVFAFVWHERSMAACPLIPIKAMTAQATFVLVCTATGWASFSIWIYYTVYLLENLRGWSPLPAAVSLVPAPVTGLIASLLAGYLMGKVGAHWVMLVSMGAFFVGSLLMATVPVEQTYWGNTFWAILIMPFVSTVSELLPLVRLGLKKGRRHGCCCVAPIFVFPPFSCHRTWLTLITGHGHEQPGSMLLHIFPLLIHALD</sequence>
<evidence type="ECO:0000313" key="8">
    <source>
        <dbReference type="EMBL" id="KAK0611110.1"/>
    </source>
</evidence>
<dbReference type="Proteomes" id="UP001175000">
    <property type="component" value="Unassembled WGS sequence"/>
</dbReference>
<gene>
    <name evidence="8" type="ORF">B0T14DRAFT_320012</name>
</gene>
<keyword evidence="3 6" id="KW-1133">Transmembrane helix</keyword>
<evidence type="ECO:0000256" key="1">
    <source>
        <dbReference type="ARBA" id="ARBA00004141"/>
    </source>
</evidence>
<evidence type="ECO:0000256" key="3">
    <source>
        <dbReference type="ARBA" id="ARBA00022989"/>
    </source>
</evidence>
<keyword evidence="4 6" id="KW-0472">Membrane</keyword>
<dbReference type="SUPFAM" id="SSF103473">
    <property type="entry name" value="MFS general substrate transporter"/>
    <property type="match status" value="2"/>
</dbReference>
<feature type="transmembrane region" description="Helical" evidence="6">
    <location>
        <begin position="546"/>
        <end position="564"/>
    </location>
</feature>
<dbReference type="GO" id="GO:0016020">
    <property type="term" value="C:membrane"/>
    <property type="evidence" value="ECO:0007669"/>
    <property type="project" value="UniProtKB-SubCell"/>
</dbReference>
<keyword evidence="9" id="KW-1185">Reference proteome</keyword>
<dbReference type="Pfam" id="PF07690">
    <property type="entry name" value="MFS_1"/>
    <property type="match status" value="1"/>
</dbReference>
<accession>A0AA39WBX5</accession>
<feature type="transmembrane region" description="Helical" evidence="6">
    <location>
        <begin position="469"/>
        <end position="486"/>
    </location>
</feature>
<feature type="compositionally biased region" description="Basic residues" evidence="5">
    <location>
        <begin position="30"/>
        <end position="39"/>
    </location>
</feature>
<evidence type="ECO:0000256" key="2">
    <source>
        <dbReference type="ARBA" id="ARBA00022692"/>
    </source>
</evidence>
<feature type="compositionally biased region" description="Basic residues" evidence="5">
    <location>
        <begin position="82"/>
        <end position="94"/>
    </location>
</feature>
<feature type="transmembrane region" description="Helical" evidence="6">
    <location>
        <begin position="231"/>
        <end position="249"/>
    </location>
</feature>
<dbReference type="PROSITE" id="PS50850">
    <property type="entry name" value="MFS"/>
    <property type="match status" value="1"/>
</dbReference>
<keyword evidence="2 6" id="KW-0812">Transmembrane</keyword>
<feature type="compositionally biased region" description="Basic and acidic residues" evidence="5">
    <location>
        <begin position="60"/>
        <end position="71"/>
    </location>
</feature>
<proteinExistence type="predicted"/>
<dbReference type="AlphaFoldDB" id="A0AA39WBX5"/>
<evidence type="ECO:0000313" key="9">
    <source>
        <dbReference type="Proteomes" id="UP001175000"/>
    </source>
</evidence>
<feature type="transmembrane region" description="Helical" evidence="6">
    <location>
        <begin position="571"/>
        <end position="589"/>
    </location>
</feature>
<comment type="subcellular location">
    <subcellularLocation>
        <location evidence="1">Membrane</location>
        <topology evidence="1">Multi-pass membrane protein</topology>
    </subcellularLocation>
</comment>
<evidence type="ECO:0000256" key="6">
    <source>
        <dbReference type="SAM" id="Phobius"/>
    </source>
</evidence>
<dbReference type="PANTHER" id="PTHR42718:SF1">
    <property type="entry name" value="LOW AFFINITY AMMONIUM TRANSPORTER"/>
    <property type="match status" value="1"/>
</dbReference>
<feature type="transmembrane region" description="Helical" evidence="6">
    <location>
        <begin position="261"/>
        <end position="282"/>
    </location>
</feature>
<feature type="region of interest" description="Disordered" evidence="5">
    <location>
        <begin position="1"/>
        <end position="94"/>
    </location>
</feature>